<proteinExistence type="predicted"/>
<feature type="transmembrane region" description="Helical" evidence="1">
    <location>
        <begin position="40"/>
        <end position="58"/>
    </location>
</feature>
<evidence type="ECO:0000313" key="4">
    <source>
        <dbReference type="Proteomes" id="UP000006039"/>
    </source>
</evidence>
<dbReference type="EMBL" id="GL385401">
    <property type="protein sequence ID" value="EJT70976.1"/>
    <property type="molecule type" value="Genomic_DNA"/>
</dbReference>
<keyword evidence="1" id="KW-0812">Transmembrane</keyword>
<gene>
    <name evidence="3" type="primary">20352456</name>
    <name evidence="2" type="ORF">GGTG_11998</name>
</gene>
<dbReference type="EnsemblFungi" id="EJT70976">
    <property type="protein sequence ID" value="EJT70976"/>
    <property type="gene ID" value="GGTG_11998"/>
</dbReference>
<dbReference type="HOGENOM" id="CLU_2589898_0_0_1"/>
<dbReference type="AlphaFoldDB" id="J3PER8"/>
<reference evidence="3" key="4">
    <citation type="journal article" date="2015" name="G3 (Bethesda)">
        <title>Genome sequences of three phytopathogenic species of the Magnaporthaceae family of fungi.</title>
        <authorList>
            <person name="Okagaki L.H."/>
            <person name="Nunes C.C."/>
            <person name="Sailsbery J."/>
            <person name="Clay B."/>
            <person name="Brown D."/>
            <person name="John T."/>
            <person name="Oh Y."/>
            <person name="Young N."/>
            <person name="Fitzgerald M."/>
            <person name="Haas B.J."/>
            <person name="Zeng Q."/>
            <person name="Young S."/>
            <person name="Adiconis X."/>
            <person name="Fan L."/>
            <person name="Levin J.Z."/>
            <person name="Mitchell T.K."/>
            <person name="Okubara P.A."/>
            <person name="Farman M.L."/>
            <person name="Kohn L.M."/>
            <person name="Birren B."/>
            <person name="Ma L.-J."/>
            <person name="Dean R.A."/>
        </authorList>
    </citation>
    <scope>NUCLEOTIDE SEQUENCE</scope>
    <source>
        <strain evidence="3">R3-111a-1</strain>
    </source>
</reference>
<dbReference type="VEuPathDB" id="FungiDB:GGTG_11998"/>
<evidence type="ECO:0000313" key="3">
    <source>
        <dbReference type="EnsemblFungi" id="EJT70976"/>
    </source>
</evidence>
<sequence length="80" mass="8739">MLGNVPKQLEDFDGGPSESRHTTLGLLTALDHASMPECFVVIYLGWVPAGPCGLSVFLTGRGQKLERHGGSHVGRQEHWR</sequence>
<dbReference type="RefSeq" id="XP_009228154.1">
    <property type="nucleotide sequence ID" value="XM_009229890.1"/>
</dbReference>
<name>J3PER8_GAET3</name>
<organism evidence="2">
    <name type="scientific">Gaeumannomyces tritici (strain R3-111a-1)</name>
    <name type="common">Wheat and barley take-all root rot fungus</name>
    <name type="synonym">Gaeumannomyces graminis var. tritici</name>
    <dbReference type="NCBI Taxonomy" id="644352"/>
    <lineage>
        <taxon>Eukaryota</taxon>
        <taxon>Fungi</taxon>
        <taxon>Dikarya</taxon>
        <taxon>Ascomycota</taxon>
        <taxon>Pezizomycotina</taxon>
        <taxon>Sordariomycetes</taxon>
        <taxon>Sordariomycetidae</taxon>
        <taxon>Magnaporthales</taxon>
        <taxon>Magnaporthaceae</taxon>
        <taxon>Gaeumannomyces</taxon>
    </lineage>
</organism>
<accession>J3PER8</accession>
<dbReference type="GeneID" id="20352456"/>
<protein>
    <submittedName>
        <fullName evidence="2 3">Uncharacterized protein</fullName>
    </submittedName>
</protein>
<reference evidence="3" key="5">
    <citation type="submission" date="2018-04" db="UniProtKB">
        <authorList>
            <consortium name="EnsemblFungi"/>
        </authorList>
    </citation>
    <scope>IDENTIFICATION</scope>
    <source>
        <strain evidence="3">R3-111a-1</strain>
    </source>
</reference>
<evidence type="ECO:0000313" key="2">
    <source>
        <dbReference type="EMBL" id="EJT70976.1"/>
    </source>
</evidence>
<reference evidence="2" key="2">
    <citation type="submission" date="2010-07" db="EMBL/GenBank/DDBJ databases">
        <authorList>
            <consortium name="The Broad Institute Genome Sequencing Platform"/>
            <consortium name="Broad Institute Genome Sequencing Center for Infectious Disease"/>
            <person name="Ma L.-J."/>
            <person name="Dead R."/>
            <person name="Young S."/>
            <person name="Zeng Q."/>
            <person name="Koehrsen M."/>
            <person name="Alvarado L."/>
            <person name="Berlin A."/>
            <person name="Chapman S.B."/>
            <person name="Chen Z."/>
            <person name="Freedman E."/>
            <person name="Gellesch M."/>
            <person name="Goldberg J."/>
            <person name="Griggs A."/>
            <person name="Gujja S."/>
            <person name="Heilman E.R."/>
            <person name="Heiman D."/>
            <person name="Hepburn T."/>
            <person name="Howarth C."/>
            <person name="Jen D."/>
            <person name="Larson L."/>
            <person name="Mehta T."/>
            <person name="Neiman D."/>
            <person name="Pearson M."/>
            <person name="Roberts A."/>
            <person name="Saif S."/>
            <person name="Shea T."/>
            <person name="Shenoy N."/>
            <person name="Sisk P."/>
            <person name="Stolte C."/>
            <person name="Sykes S."/>
            <person name="Walk T."/>
            <person name="White J."/>
            <person name="Yandava C."/>
            <person name="Haas B."/>
            <person name="Nusbaum C."/>
            <person name="Birren B."/>
        </authorList>
    </citation>
    <scope>NUCLEOTIDE SEQUENCE</scope>
    <source>
        <strain evidence="2">R3-111a-1</strain>
    </source>
</reference>
<reference evidence="4" key="1">
    <citation type="submission" date="2010-07" db="EMBL/GenBank/DDBJ databases">
        <title>The genome sequence of Gaeumannomyces graminis var. tritici strain R3-111a-1.</title>
        <authorList>
            <consortium name="The Broad Institute Genome Sequencing Platform"/>
            <person name="Ma L.-J."/>
            <person name="Dead R."/>
            <person name="Young S."/>
            <person name="Zeng Q."/>
            <person name="Koehrsen M."/>
            <person name="Alvarado L."/>
            <person name="Berlin A."/>
            <person name="Chapman S.B."/>
            <person name="Chen Z."/>
            <person name="Freedman E."/>
            <person name="Gellesch M."/>
            <person name="Goldberg J."/>
            <person name="Griggs A."/>
            <person name="Gujja S."/>
            <person name="Heilman E.R."/>
            <person name="Heiman D."/>
            <person name="Hepburn T."/>
            <person name="Howarth C."/>
            <person name="Jen D."/>
            <person name="Larson L."/>
            <person name="Mehta T."/>
            <person name="Neiman D."/>
            <person name="Pearson M."/>
            <person name="Roberts A."/>
            <person name="Saif S."/>
            <person name="Shea T."/>
            <person name="Shenoy N."/>
            <person name="Sisk P."/>
            <person name="Stolte C."/>
            <person name="Sykes S."/>
            <person name="Walk T."/>
            <person name="White J."/>
            <person name="Yandava C."/>
            <person name="Haas B."/>
            <person name="Nusbaum C."/>
            <person name="Birren B."/>
        </authorList>
    </citation>
    <scope>NUCLEOTIDE SEQUENCE [LARGE SCALE GENOMIC DNA]</scope>
    <source>
        <strain evidence="4">R3-111a-1</strain>
    </source>
</reference>
<keyword evidence="4" id="KW-1185">Reference proteome</keyword>
<dbReference type="Proteomes" id="UP000006039">
    <property type="component" value="Unassembled WGS sequence"/>
</dbReference>
<evidence type="ECO:0000256" key="1">
    <source>
        <dbReference type="SAM" id="Phobius"/>
    </source>
</evidence>
<keyword evidence="1" id="KW-1133">Transmembrane helix</keyword>
<keyword evidence="1" id="KW-0472">Membrane</keyword>
<reference evidence="2" key="3">
    <citation type="submission" date="2010-09" db="EMBL/GenBank/DDBJ databases">
        <title>Annotation of Gaeumannomyces graminis var. tritici R3-111a-1.</title>
        <authorList>
            <consortium name="The Broad Institute Genome Sequencing Platform"/>
            <person name="Ma L.-J."/>
            <person name="Dead R."/>
            <person name="Young S.K."/>
            <person name="Zeng Q."/>
            <person name="Gargeya S."/>
            <person name="Fitzgerald M."/>
            <person name="Haas B."/>
            <person name="Abouelleil A."/>
            <person name="Alvarado L."/>
            <person name="Arachchi H.M."/>
            <person name="Berlin A."/>
            <person name="Brown A."/>
            <person name="Chapman S.B."/>
            <person name="Chen Z."/>
            <person name="Dunbar C."/>
            <person name="Freedman E."/>
            <person name="Gearin G."/>
            <person name="Gellesch M."/>
            <person name="Goldberg J."/>
            <person name="Griggs A."/>
            <person name="Gujja S."/>
            <person name="Heiman D."/>
            <person name="Howarth C."/>
            <person name="Larson L."/>
            <person name="Lui A."/>
            <person name="MacDonald P.J.P."/>
            <person name="Mehta T."/>
            <person name="Montmayeur A."/>
            <person name="Murphy C."/>
            <person name="Neiman D."/>
            <person name="Pearson M."/>
            <person name="Priest M."/>
            <person name="Roberts A."/>
            <person name="Saif S."/>
            <person name="Shea T."/>
            <person name="Shenoy N."/>
            <person name="Sisk P."/>
            <person name="Stolte C."/>
            <person name="Sykes S."/>
            <person name="Yandava C."/>
            <person name="Wortman J."/>
            <person name="Nusbaum C."/>
            <person name="Birren B."/>
        </authorList>
    </citation>
    <scope>NUCLEOTIDE SEQUENCE</scope>
    <source>
        <strain evidence="2">R3-111a-1</strain>
    </source>
</reference>